<proteinExistence type="predicted"/>
<gene>
    <name evidence="2" type="ORF">K2173_014870</name>
</gene>
<dbReference type="PANTHER" id="PTHR34046">
    <property type="entry name" value="OS06G0218800 PROTEIN"/>
    <property type="match status" value="1"/>
</dbReference>
<dbReference type="AlphaFoldDB" id="A0AAV8TG93"/>
<accession>A0AAV8TG93</accession>
<evidence type="ECO:0000313" key="3">
    <source>
        <dbReference type="Proteomes" id="UP001159364"/>
    </source>
</evidence>
<organism evidence="2 3">
    <name type="scientific">Erythroxylum novogranatense</name>
    <dbReference type="NCBI Taxonomy" id="1862640"/>
    <lineage>
        <taxon>Eukaryota</taxon>
        <taxon>Viridiplantae</taxon>
        <taxon>Streptophyta</taxon>
        <taxon>Embryophyta</taxon>
        <taxon>Tracheophyta</taxon>
        <taxon>Spermatophyta</taxon>
        <taxon>Magnoliopsida</taxon>
        <taxon>eudicotyledons</taxon>
        <taxon>Gunneridae</taxon>
        <taxon>Pentapetalae</taxon>
        <taxon>rosids</taxon>
        <taxon>fabids</taxon>
        <taxon>Malpighiales</taxon>
        <taxon>Erythroxylaceae</taxon>
        <taxon>Erythroxylum</taxon>
    </lineage>
</organism>
<dbReference type="InterPro" id="IPR008004">
    <property type="entry name" value="OCTOPUS-like"/>
</dbReference>
<evidence type="ECO:0000256" key="1">
    <source>
        <dbReference type="SAM" id="MobiDB-lite"/>
    </source>
</evidence>
<reference evidence="2 3" key="1">
    <citation type="submission" date="2021-09" db="EMBL/GenBank/DDBJ databases">
        <title>Genomic insights and catalytic innovation underlie evolution of tropane alkaloids biosynthesis.</title>
        <authorList>
            <person name="Wang Y.-J."/>
            <person name="Tian T."/>
            <person name="Huang J.-P."/>
            <person name="Huang S.-X."/>
        </authorList>
    </citation>
    <scope>NUCLEOTIDE SEQUENCE [LARGE SCALE GENOMIC DNA]</scope>
    <source>
        <strain evidence="2">KIB-2018</strain>
        <tissue evidence="2">Leaf</tissue>
    </source>
</reference>
<dbReference type="Proteomes" id="UP001159364">
    <property type="component" value="Linkage Group LG05"/>
</dbReference>
<feature type="compositionally biased region" description="Low complexity" evidence="1">
    <location>
        <begin position="50"/>
        <end position="67"/>
    </location>
</feature>
<sequence>MGWSETEPACRKHPNDDQGQGICPSCLREKLSQLYLIPPLAKPAMVAPSCSSLTSFSSSSSPNQQGSSPPPSRRRWHQRNASQTVRCGSFKVVGEGLKKSRSMAVVVSRSIEGEVKSEKKRKGFWSRLLHLKGNKESAALTTKQM</sequence>
<dbReference type="EMBL" id="JAIWQS010000005">
    <property type="protein sequence ID" value="KAJ8765748.1"/>
    <property type="molecule type" value="Genomic_DNA"/>
</dbReference>
<feature type="region of interest" description="Disordered" evidence="1">
    <location>
        <begin position="1"/>
        <end position="22"/>
    </location>
</feature>
<name>A0AAV8TG93_9ROSI</name>
<protein>
    <submittedName>
        <fullName evidence="2">Uncharacterized protein</fullName>
    </submittedName>
</protein>
<feature type="region of interest" description="Disordered" evidence="1">
    <location>
        <begin position="50"/>
        <end position="83"/>
    </location>
</feature>
<comment type="caution">
    <text evidence="2">The sequence shown here is derived from an EMBL/GenBank/DDBJ whole genome shotgun (WGS) entry which is preliminary data.</text>
</comment>
<evidence type="ECO:0000313" key="2">
    <source>
        <dbReference type="EMBL" id="KAJ8765748.1"/>
    </source>
</evidence>
<keyword evidence="3" id="KW-1185">Reference proteome</keyword>
<dbReference type="Pfam" id="PF05340">
    <property type="entry name" value="DUF740"/>
    <property type="match status" value="1"/>
</dbReference>
<dbReference type="PANTHER" id="PTHR34046:SF19">
    <property type="entry name" value="RAPIDLY ELICITED PROTEIN, PUTATIVE-RELATED"/>
    <property type="match status" value="1"/>
</dbReference>